<dbReference type="InterPro" id="IPR013154">
    <property type="entry name" value="ADH-like_N"/>
</dbReference>
<dbReference type="AlphaFoldDB" id="A0A967B7J3"/>
<dbReference type="Pfam" id="PF08240">
    <property type="entry name" value="ADH_N"/>
    <property type="match status" value="1"/>
</dbReference>
<dbReference type="Proteomes" id="UP000597459">
    <property type="component" value="Unassembled WGS sequence"/>
</dbReference>
<dbReference type="GO" id="GO:0043958">
    <property type="term" value="F:acryloyl-CoA reductase (NADH) activity"/>
    <property type="evidence" value="ECO:0007669"/>
    <property type="project" value="UniProtKB-EC"/>
</dbReference>
<organism evidence="2 3">
    <name type="scientific">Acetobacter estunensis</name>
    <dbReference type="NCBI Taxonomy" id="104097"/>
    <lineage>
        <taxon>Bacteria</taxon>
        <taxon>Pseudomonadati</taxon>
        <taxon>Pseudomonadota</taxon>
        <taxon>Alphaproteobacteria</taxon>
        <taxon>Acetobacterales</taxon>
        <taxon>Acetobacteraceae</taxon>
        <taxon>Acetobacter</taxon>
    </lineage>
</organism>
<dbReference type="Gene3D" id="3.90.180.10">
    <property type="entry name" value="Medium-chain alcohol dehydrogenases, catalytic domain"/>
    <property type="match status" value="1"/>
</dbReference>
<dbReference type="SUPFAM" id="SSF50129">
    <property type="entry name" value="GroES-like"/>
    <property type="match status" value="1"/>
</dbReference>
<dbReference type="CDD" id="cd08288">
    <property type="entry name" value="MDR_yhdh"/>
    <property type="match status" value="1"/>
</dbReference>
<dbReference type="NCBIfam" id="TIGR02823">
    <property type="entry name" value="oxido_YhdH"/>
    <property type="match status" value="1"/>
</dbReference>
<reference evidence="2" key="1">
    <citation type="submission" date="2019-11" db="EMBL/GenBank/DDBJ databases">
        <title>Description of new Acetobacter species.</title>
        <authorList>
            <person name="Cleenwerck I."/>
            <person name="Sombolestani A.S."/>
        </authorList>
    </citation>
    <scope>NUCLEOTIDE SEQUENCE</scope>
    <source>
        <strain evidence="2">LMG 1626</strain>
    </source>
</reference>
<dbReference type="InterPro" id="IPR036291">
    <property type="entry name" value="NAD(P)-bd_dom_sf"/>
</dbReference>
<dbReference type="SUPFAM" id="SSF51735">
    <property type="entry name" value="NAD(P)-binding Rossmann-fold domains"/>
    <property type="match status" value="1"/>
</dbReference>
<evidence type="ECO:0000259" key="1">
    <source>
        <dbReference type="SMART" id="SM00829"/>
    </source>
</evidence>
<dbReference type="InterPro" id="IPR014188">
    <property type="entry name" value="Acrylyl-CoA_reductase_AcuI"/>
</dbReference>
<proteinExistence type="predicted"/>
<dbReference type="Pfam" id="PF00107">
    <property type="entry name" value="ADH_zinc_N"/>
    <property type="match status" value="1"/>
</dbReference>
<evidence type="ECO:0000313" key="3">
    <source>
        <dbReference type="Proteomes" id="UP000597459"/>
    </source>
</evidence>
<protein>
    <submittedName>
        <fullName evidence="2">Acryloyl-CoA reductase</fullName>
        <ecNumber evidence="2">1.3.1.95</ecNumber>
    </submittedName>
</protein>
<dbReference type="RefSeq" id="WP_166314647.1">
    <property type="nucleotide sequence ID" value="NZ_WOTH01000012.1"/>
</dbReference>
<dbReference type="PANTHER" id="PTHR43677">
    <property type="entry name" value="SHORT-CHAIN DEHYDROGENASE/REDUCTASE"/>
    <property type="match status" value="1"/>
</dbReference>
<dbReference type="PANTHER" id="PTHR43677:SF1">
    <property type="entry name" value="ACRYLYL-COA REDUCTASE ACUI-RELATED"/>
    <property type="match status" value="1"/>
</dbReference>
<dbReference type="EMBL" id="WOTH01000012">
    <property type="protein sequence ID" value="NHO53839.1"/>
    <property type="molecule type" value="Genomic_DNA"/>
</dbReference>
<dbReference type="InterPro" id="IPR011032">
    <property type="entry name" value="GroES-like_sf"/>
</dbReference>
<evidence type="ECO:0000313" key="2">
    <source>
        <dbReference type="EMBL" id="NHO53839.1"/>
    </source>
</evidence>
<dbReference type="Gene3D" id="3.40.50.720">
    <property type="entry name" value="NAD(P)-binding Rossmann-like Domain"/>
    <property type="match status" value="1"/>
</dbReference>
<dbReference type="InterPro" id="IPR051397">
    <property type="entry name" value="Zn-ADH-like_protein"/>
</dbReference>
<dbReference type="InterPro" id="IPR020843">
    <property type="entry name" value="ER"/>
</dbReference>
<dbReference type="InterPro" id="IPR013149">
    <property type="entry name" value="ADH-like_C"/>
</dbReference>
<accession>A0A967B7J3</accession>
<sequence>MFDAMMIERLNDGRQHVSLRQLEDSQLPQGDVLVGVEWSTLNYKDALAITGRGPIVKSFPMIPGIDFAGTVLSSDTPAFKPGDKVLLNGWGVGERHWGGFAGHARVSGEWLTPLPEAFTTREAMIIGTAGYTAMLCVMALERAGLVPSRGPIVVTGASGGVGCVAVMLLARLGYEVVAITGRTQEKEWLQGLGAREVLGRETLAPTGKPLEKARWAGGIDVAGGQVLATLCASITHRGAVAACGLAAGMDLPLTVAPFILRGISLMGIDSVMCPPSERTEAWALLAELLDVRQLETVVSECRLPDVVRAADDLLAGRIRGRRIVRVTE</sequence>
<keyword evidence="3" id="KW-1185">Reference proteome</keyword>
<comment type="caution">
    <text evidence="2">The sequence shown here is derived from an EMBL/GenBank/DDBJ whole genome shotgun (WGS) entry which is preliminary data.</text>
</comment>
<name>A0A967B7J3_9PROT</name>
<keyword evidence="2" id="KW-0560">Oxidoreductase</keyword>
<dbReference type="GO" id="GO:0043957">
    <property type="term" value="F:acryloyl-CoA reductase (NADPH) activity"/>
    <property type="evidence" value="ECO:0007669"/>
    <property type="project" value="TreeGrafter"/>
</dbReference>
<dbReference type="SMART" id="SM00829">
    <property type="entry name" value="PKS_ER"/>
    <property type="match status" value="1"/>
</dbReference>
<feature type="domain" description="Enoyl reductase (ER)" evidence="1">
    <location>
        <begin position="13"/>
        <end position="324"/>
    </location>
</feature>
<dbReference type="EC" id="1.3.1.95" evidence="2"/>
<gene>
    <name evidence="2" type="ORF">GOB87_07670</name>
</gene>